<dbReference type="AlphaFoldDB" id="A0AA92U648"/>
<comment type="caution">
    <text evidence="1">The sequence shown here is derived from an EMBL/GenBank/DDBJ whole genome shotgun (WGS) entry which is preliminary data.</text>
</comment>
<evidence type="ECO:0000313" key="2">
    <source>
        <dbReference type="Proteomes" id="UP000286077"/>
    </source>
</evidence>
<organism evidence="1 2">
    <name type="scientific">Segatella copri</name>
    <dbReference type="NCBI Taxonomy" id="165179"/>
    <lineage>
        <taxon>Bacteria</taxon>
        <taxon>Pseudomonadati</taxon>
        <taxon>Bacteroidota</taxon>
        <taxon>Bacteroidia</taxon>
        <taxon>Bacteroidales</taxon>
        <taxon>Prevotellaceae</taxon>
        <taxon>Segatella</taxon>
    </lineage>
</organism>
<name>A0AA92U648_9BACT</name>
<accession>A0AA92U648</accession>
<gene>
    <name evidence="1" type="ORF">DWV60_00230</name>
</gene>
<protein>
    <submittedName>
        <fullName evidence="1">Uncharacterized protein</fullName>
    </submittedName>
</protein>
<sequence length="109" mass="12451">MLHFFHNFKISCKGNKKHSNSQIKSERYGAHFILTFIMYMYDVFNRLNAIPLTHPCNSLPAPCNSPHALKGQKLLAQGIRPGYSCPHAWRPERAKALYGAPNMINKPKK</sequence>
<proteinExistence type="predicted"/>
<dbReference type="Proteomes" id="UP000286077">
    <property type="component" value="Unassembled WGS sequence"/>
</dbReference>
<dbReference type="EMBL" id="QSAQ01000001">
    <property type="protein sequence ID" value="RGW70976.1"/>
    <property type="molecule type" value="Genomic_DNA"/>
</dbReference>
<reference evidence="1 2" key="1">
    <citation type="submission" date="2018-08" db="EMBL/GenBank/DDBJ databases">
        <title>A genome reference for cultivated species of the human gut microbiota.</title>
        <authorList>
            <person name="Zou Y."/>
            <person name="Xue W."/>
            <person name="Luo G."/>
        </authorList>
    </citation>
    <scope>NUCLEOTIDE SEQUENCE [LARGE SCALE GENOMIC DNA]</scope>
    <source>
        <strain evidence="1 2">AF11-14</strain>
    </source>
</reference>
<evidence type="ECO:0000313" key="1">
    <source>
        <dbReference type="EMBL" id="RGW70976.1"/>
    </source>
</evidence>